<accession>A0A143QSV6</accession>
<name>A0A143QSV6_RHOFA</name>
<organism evidence="2 3">
    <name type="scientific">Rhodococcoides fascians</name>
    <name type="common">Rhodococcus fascians</name>
    <dbReference type="NCBI Taxonomy" id="1828"/>
    <lineage>
        <taxon>Bacteria</taxon>
        <taxon>Bacillati</taxon>
        <taxon>Actinomycetota</taxon>
        <taxon>Actinomycetes</taxon>
        <taxon>Mycobacteriales</taxon>
        <taxon>Nocardiaceae</taxon>
        <taxon>Rhodococcoides</taxon>
    </lineage>
</organism>
<protein>
    <submittedName>
        <fullName evidence="2">Uncharacterized protein</fullName>
    </submittedName>
</protein>
<evidence type="ECO:0000313" key="2">
    <source>
        <dbReference type="EMBL" id="AMY26253.1"/>
    </source>
</evidence>
<reference evidence="2 3" key="1">
    <citation type="journal article" date="2016" name="Genome Announc.">
        <title>Complete Genome and Plasmid Sequences for Rhodococcus fascians D188 and Draft Sequences for Rhodococcus Isolates PBTS 1 and PBTS 2.</title>
        <authorList>
            <person name="Stamler R.A."/>
            <person name="Vereecke D."/>
            <person name="Zhang Y."/>
            <person name="Schilkey F."/>
            <person name="Devitt N."/>
            <person name="Randall J.J."/>
        </authorList>
    </citation>
    <scope>NUCLEOTIDE SEQUENCE [LARGE SCALE GENOMIC DNA]</scope>
    <source>
        <strain evidence="2 3">PBTS2</strain>
        <plasmid evidence="2">unnamed1</plasmid>
    </source>
</reference>
<evidence type="ECO:0000256" key="1">
    <source>
        <dbReference type="SAM" id="MobiDB-lite"/>
    </source>
</evidence>
<keyword evidence="3" id="KW-1185">Reference proteome</keyword>
<feature type="region of interest" description="Disordered" evidence="1">
    <location>
        <begin position="1"/>
        <end position="30"/>
    </location>
</feature>
<reference evidence="3" key="2">
    <citation type="submission" date="2016-04" db="EMBL/GenBank/DDBJ databases">
        <title>Complete Genome and Plasmid Sequences for Rhodococcus fascians D188 and Draft Sequences for Rhodococcus spp. Isolates PBTS 1 and PBTS 2.</title>
        <authorList>
            <person name="Stamer R."/>
            <person name="Vereecke D."/>
            <person name="Zhang Y."/>
            <person name="Schilkey F."/>
            <person name="Devitt N."/>
            <person name="Randall J."/>
        </authorList>
    </citation>
    <scope>NUCLEOTIDE SEQUENCE [LARGE SCALE GENOMIC DNA]</scope>
    <source>
        <strain evidence="3">PBTS2</strain>
        <plasmid evidence="3">unnamed1</plasmid>
    </source>
</reference>
<feature type="compositionally biased region" description="Polar residues" evidence="1">
    <location>
        <begin position="17"/>
        <end position="30"/>
    </location>
</feature>
<geneLocation type="plasmid" evidence="2 3">
    <name>unnamed1</name>
</geneLocation>
<dbReference type="Proteomes" id="UP000076038">
    <property type="component" value="Plasmid unnamed1"/>
</dbReference>
<dbReference type="KEGG" id="rhs:A3Q41_04998"/>
<sequence length="30" mass="3171">MTDTTTAVATRQMADHPQSTHTTAAAQETP</sequence>
<keyword evidence="2" id="KW-0614">Plasmid</keyword>
<proteinExistence type="predicted"/>
<dbReference type="PATRIC" id="fig|1653479.3.peg.5066"/>
<gene>
    <name evidence="2" type="ORF">A3Q41_04998</name>
</gene>
<evidence type="ECO:0000313" key="3">
    <source>
        <dbReference type="Proteomes" id="UP000076038"/>
    </source>
</evidence>
<dbReference type="EMBL" id="CP015221">
    <property type="protein sequence ID" value="AMY26253.1"/>
    <property type="molecule type" value="Genomic_DNA"/>
</dbReference>
<dbReference type="AlphaFoldDB" id="A0A143QSV6"/>